<accession>A0A8H3J697</accession>
<keyword evidence="3" id="KW-1185">Reference proteome</keyword>
<protein>
    <submittedName>
        <fullName evidence="2">Uncharacterized protein</fullName>
    </submittedName>
</protein>
<evidence type="ECO:0000313" key="3">
    <source>
        <dbReference type="Proteomes" id="UP000664521"/>
    </source>
</evidence>
<feature type="compositionally biased region" description="Acidic residues" evidence="1">
    <location>
        <begin position="203"/>
        <end position="212"/>
    </location>
</feature>
<feature type="compositionally biased region" description="Polar residues" evidence="1">
    <location>
        <begin position="473"/>
        <end position="484"/>
    </location>
</feature>
<feature type="compositionally biased region" description="Basic and acidic residues" evidence="1">
    <location>
        <begin position="189"/>
        <end position="202"/>
    </location>
</feature>
<feature type="compositionally biased region" description="Basic and acidic residues" evidence="1">
    <location>
        <begin position="115"/>
        <end position="129"/>
    </location>
</feature>
<comment type="caution">
    <text evidence="2">The sequence shown here is derived from an EMBL/GenBank/DDBJ whole genome shotgun (WGS) entry which is preliminary data.</text>
</comment>
<evidence type="ECO:0000313" key="2">
    <source>
        <dbReference type="EMBL" id="CAF9941556.1"/>
    </source>
</evidence>
<proteinExistence type="predicted"/>
<sequence>MTVRLFDNPVPTDWTVNDDLPPVGWALSDSWKYAVSWIPADVRYSRWPATFDSTGRIRGSDKGRGAPALVTRNGEEHYLIAYGNVVLFGSEGHGYGLNRLTKDQPSGKPSAGVVGRERITKEEQKFDKMMRKKSTNKLKRRAPREEYEYIDPDKIPQLTPPPPTGRPGLPSFNGNFGLFDNEAEEDNGSDDKVSGDNDTDHEGDIEDEDNNDQSDNNGAVDDASESGHSTTEEEDEAEDRNPHTPPATASPSAKISEDNQTLTKPNTKWDGRVFIFPTKVTQKRKAPVSKATKPKRVKVDDDDSRFETKDPHADNFYNKPVPENYSQTTHLLPPRGSRLADSWKWAIRELSGKERHKFYPENFESHGRIVKGDDGTGAPAIISQDNMNHYLVAYGNIQLFGEEGKAAGLQRIVDGPELCKAGIGRPGELVLGAKLAGVAKSGQSAKLSPTLLNSSITPMGAKLAGMGKPGQSAKPSPTLLNSFLTPRKTRKAKLAAVGKSGTSKTKTPTLLPRLKEEATTANGTESEDEKAESSADGEAVASSSVAGSKRRATAIKTVPKEIKAEVETDKNSLLTTAEQDHLRTILSSSDSEPQISPDKSLLYADAMVRNLASLLSTATVGLYDASSRQTSIKKLEKKYAQFRDRYDLDLKPVEEGERFIPSKHLYTLFQPDPNRFQTLANKFEARETKGAGAIMVRGDSGGKGDKKSAIKGISRKKSKETGAG</sequence>
<organism evidence="2 3">
    <name type="scientific">Heterodermia speciosa</name>
    <dbReference type="NCBI Taxonomy" id="116794"/>
    <lineage>
        <taxon>Eukaryota</taxon>
        <taxon>Fungi</taxon>
        <taxon>Dikarya</taxon>
        <taxon>Ascomycota</taxon>
        <taxon>Pezizomycotina</taxon>
        <taxon>Lecanoromycetes</taxon>
        <taxon>OSLEUM clade</taxon>
        <taxon>Lecanoromycetidae</taxon>
        <taxon>Caliciales</taxon>
        <taxon>Physciaceae</taxon>
        <taxon>Heterodermia</taxon>
    </lineage>
</organism>
<feature type="compositionally biased region" description="Low complexity" evidence="1">
    <location>
        <begin position="534"/>
        <end position="547"/>
    </location>
</feature>
<feature type="region of interest" description="Disordered" evidence="1">
    <location>
        <begin position="464"/>
        <end position="551"/>
    </location>
</feature>
<feature type="region of interest" description="Disordered" evidence="1">
    <location>
        <begin position="99"/>
        <end position="326"/>
    </location>
</feature>
<gene>
    <name evidence="2" type="ORF">HETSPECPRED_003641</name>
</gene>
<dbReference type="AlphaFoldDB" id="A0A8H3J697"/>
<name>A0A8H3J697_9LECA</name>
<feature type="region of interest" description="Disordered" evidence="1">
    <location>
        <begin position="694"/>
        <end position="724"/>
    </location>
</feature>
<dbReference type="EMBL" id="CAJPDS010000206">
    <property type="protein sequence ID" value="CAF9941556.1"/>
    <property type="molecule type" value="Genomic_DNA"/>
</dbReference>
<reference evidence="2" key="1">
    <citation type="submission" date="2021-03" db="EMBL/GenBank/DDBJ databases">
        <authorList>
            <person name="Tagirdzhanova G."/>
        </authorList>
    </citation>
    <scope>NUCLEOTIDE SEQUENCE</scope>
</reference>
<dbReference type="Proteomes" id="UP000664521">
    <property type="component" value="Unassembled WGS sequence"/>
</dbReference>
<feature type="compositionally biased region" description="Low complexity" evidence="1">
    <location>
        <begin position="498"/>
        <end position="512"/>
    </location>
</feature>
<feature type="compositionally biased region" description="Basic residues" evidence="1">
    <location>
        <begin position="281"/>
        <end position="296"/>
    </location>
</feature>
<feature type="compositionally biased region" description="Basic residues" evidence="1">
    <location>
        <begin position="130"/>
        <end position="142"/>
    </location>
</feature>
<feature type="compositionally biased region" description="Basic and acidic residues" evidence="1">
    <location>
        <begin position="143"/>
        <end position="154"/>
    </location>
</feature>
<evidence type="ECO:0000256" key="1">
    <source>
        <dbReference type="SAM" id="MobiDB-lite"/>
    </source>
</evidence>